<dbReference type="EMBL" id="JZEE01000376">
    <property type="protein sequence ID" value="KJK65013.1"/>
    <property type="molecule type" value="Genomic_DNA"/>
</dbReference>
<organism evidence="2 3">
    <name type="scientific">Aspergillus parasiticus (strain ATCC 56775 / NRRL 5862 / SRRC 143 / SU-1)</name>
    <dbReference type="NCBI Taxonomy" id="1403190"/>
    <lineage>
        <taxon>Eukaryota</taxon>
        <taxon>Fungi</taxon>
        <taxon>Dikarya</taxon>
        <taxon>Ascomycota</taxon>
        <taxon>Pezizomycotina</taxon>
        <taxon>Eurotiomycetes</taxon>
        <taxon>Eurotiomycetidae</taxon>
        <taxon>Eurotiales</taxon>
        <taxon>Aspergillaceae</taxon>
        <taxon>Aspergillus</taxon>
        <taxon>Aspergillus subgen. Circumdati</taxon>
    </lineage>
</organism>
<evidence type="ECO:0000313" key="3">
    <source>
        <dbReference type="Proteomes" id="UP000033540"/>
    </source>
</evidence>
<dbReference type="OrthoDB" id="4023585at2759"/>
<comment type="caution">
    <text evidence="2">The sequence shown here is derived from an EMBL/GenBank/DDBJ whole genome shotgun (WGS) entry which is preliminary data.</text>
</comment>
<sequence length="143" mass="14458">MSFITRVAPRAGSLNSIVRSTATPSLFVGGARSISATAPKQKGPVEAAKDTLKKTDEVLSGAAVKGIEKGEQVAEAIKGTANKNTGELKGDAAELAGQGKSKAEETLGSAKGKTEETLGSAKGKAKETLGEAKGKAKETVGNF</sequence>
<evidence type="ECO:0008006" key="4">
    <source>
        <dbReference type="Google" id="ProtNLM"/>
    </source>
</evidence>
<dbReference type="AlphaFoldDB" id="A0A0F0IGP3"/>
<feature type="compositionally biased region" description="Basic and acidic residues" evidence="1">
    <location>
        <begin position="124"/>
        <end position="143"/>
    </location>
</feature>
<gene>
    <name evidence="2" type="ORF">P875_00010713</name>
</gene>
<dbReference type="STRING" id="1403190.A0A0F0IGP3"/>
<reference evidence="2 3" key="1">
    <citation type="submission" date="2015-02" db="EMBL/GenBank/DDBJ databases">
        <title>Draft genome sequence of Aspergillus parasiticus SU-1.</title>
        <authorList>
            <person name="Yu J."/>
            <person name="Fedorova N."/>
            <person name="Yin Y."/>
            <person name="Losada L."/>
            <person name="Zafar N."/>
            <person name="Taujale R."/>
            <person name="Ehrlich K.C."/>
            <person name="Bhatnagar D."/>
            <person name="Cleveland T.E."/>
            <person name="Bennett J.W."/>
            <person name="Nierman W.C."/>
        </authorList>
    </citation>
    <scope>NUCLEOTIDE SEQUENCE [LARGE SCALE GENOMIC DNA]</scope>
    <source>
        <strain evidence="3">ATCC 56775 / NRRL 5862 / SRRC 143 / SU-1</strain>
    </source>
</reference>
<evidence type="ECO:0000313" key="2">
    <source>
        <dbReference type="EMBL" id="KJK65013.1"/>
    </source>
</evidence>
<dbReference type="Proteomes" id="UP000033540">
    <property type="component" value="Unassembled WGS sequence"/>
</dbReference>
<name>A0A0F0IGP3_ASPPU</name>
<evidence type="ECO:0000256" key="1">
    <source>
        <dbReference type="SAM" id="MobiDB-lite"/>
    </source>
</evidence>
<feature type="region of interest" description="Disordered" evidence="1">
    <location>
        <begin position="93"/>
        <end position="143"/>
    </location>
</feature>
<proteinExistence type="predicted"/>
<protein>
    <recommendedName>
        <fullName evidence="4">LEA domain protein</fullName>
    </recommendedName>
</protein>
<accession>A0A0F0IGP3</accession>